<dbReference type="GO" id="GO:0048038">
    <property type="term" value="F:quinone binding"/>
    <property type="evidence" value="ECO:0007669"/>
    <property type="project" value="TreeGrafter"/>
</dbReference>
<reference evidence="2 3" key="1">
    <citation type="submission" date="2013-03" db="EMBL/GenBank/DDBJ databases">
        <title>The Genome Sequence of Exophiala aquamarina CBS 119918.</title>
        <authorList>
            <consortium name="The Broad Institute Genomics Platform"/>
            <person name="Cuomo C."/>
            <person name="de Hoog S."/>
            <person name="Gorbushina A."/>
            <person name="Walker B."/>
            <person name="Young S.K."/>
            <person name="Zeng Q."/>
            <person name="Gargeya S."/>
            <person name="Fitzgerald M."/>
            <person name="Haas B."/>
            <person name="Abouelleil A."/>
            <person name="Allen A.W."/>
            <person name="Alvarado L."/>
            <person name="Arachchi H.M."/>
            <person name="Berlin A.M."/>
            <person name="Chapman S.B."/>
            <person name="Gainer-Dewar J."/>
            <person name="Goldberg J."/>
            <person name="Griggs A."/>
            <person name="Gujja S."/>
            <person name="Hansen M."/>
            <person name="Howarth C."/>
            <person name="Imamovic A."/>
            <person name="Ireland A."/>
            <person name="Larimer J."/>
            <person name="McCowan C."/>
            <person name="Murphy C."/>
            <person name="Pearson M."/>
            <person name="Poon T.W."/>
            <person name="Priest M."/>
            <person name="Roberts A."/>
            <person name="Saif S."/>
            <person name="Shea T."/>
            <person name="Sisk P."/>
            <person name="Sykes S."/>
            <person name="Wortman J."/>
            <person name="Nusbaum C."/>
            <person name="Birren B."/>
        </authorList>
    </citation>
    <scope>NUCLEOTIDE SEQUENCE [LARGE SCALE GENOMIC DNA]</scope>
    <source>
        <strain evidence="2 3">CBS 119918</strain>
    </source>
</reference>
<evidence type="ECO:0000313" key="3">
    <source>
        <dbReference type="Proteomes" id="UP000027920"/>
    </source>
</evidence>
<dbReference type="InterPro" id="IPR002347">
    <property type="entry name" value="SDR_fam"/>
</dbReference>
<dbReference type="VEuPathDB" id="FungiDB:A1O9_09393"/>
<accession>A0A072P3E7</accession>
<dbReference type="SUPFAM" id="SSF51735">
    <property type="entry name" value="NAD(P)-binding Rossmann-fold domains"/>
    <property type="match status" value="1"/>
</dbReference>
<keyword evidence="3" id="KW-1185">Reference proteome</keyword>
<evidence type="ECO:0008006" key="4">
    <source>
        <dbReference type="Google" id="ProtNLM"/>
    </source>
</evidence>
<dbReference type="PANTHER" id="PTHR42760">
    <property type="entry name" value="SHORT-CHAIN DEHYDROGENASES/REDUCTASES FAMILY MEMBER"/>
    <property type="match status" value="1"/>
</dbReference>
<dbReference type="GO" id="GO:0006633">
    <property type="term" value="P:fatty acid biosynthetic process"/>
    <property type="evidence" value="ECO:0007669"/>
    <property type="project" value="TreeGrafter"/>
</dbReference>
<evidence type="ECO:0000313" key="2">
    <source>
        <dbReference type="EMBL" id="KEF54227.1"/>
    </source>
</evidence>
<organism evidence="2 3">
    <name type="scientific">Exophiala aquamarina CBS 119918</name>
    <dbReference type="NCBI Taxonomy" id="1182545"/>
    <lineage>
        <taxon>Eukaryota</taxon>
        <taxon>Fungi</taxon>
        <taxon>Dikarya</taxon>
        <taxon>Ascomycota</taxon>
        <taxon>Pezizomycotina</taxon>
        <taxon>Eurotiomycetes</taxon>
        <taxon>Chaetothyriomycetidae</taxon>
        <taxon>Chaetothyriales</taxon>
        <taxon>Herpotrichiellaceae</taxon>
        <taxon>Exophiala</taxon>
    </lineage>
</organism>
<comment type="caution">
    <text evidence="2">The sequence shown here is derived from an EMBL/GenBank/DDBJ whole genome shotgun (WGS) entry which is preliminary data.</text>
</comment>
<protein>
    <recommendedName>
        <fullName evidence="4">3-oxoacyl-[acyl-carrier protein] reductase</fullName>
    </recommendedName>
</protein>
<dbReference type="EMBL" id="AMGV01000010">
    <property type="protein sequence ID" value="KEF54227.1"/>
    <property type="molecule type" value="Genomic_DNA"/>
</dbReference>
<dbReference type="Gene3D" id="3.40.50.720">
    <property type="entry name" value="NAD(P)-binding Rossmann-like Domain"/>
    <property type="match status" value="1"/>
</dbReference>
<dbReference type="InterPro" id="IPR036291">
    <property type="entry name" value="NAD(P)-bd_dom_sf"/>
</dbReference>
<evidence type="ECO:0000256" key="1">
    <source>
        <dbReference type="ARBA" id="ARBA00006484"/>
    </source>
</evidence>
<dbReference type="AlphaFoldDB" id="A0A072P3E7"/>
<name>A0A072P3E7_9EURO</name>
<proteinExistence type="inferred from homology"/>
<dbReference type="RefSeq" id="XP_013256817.1">
    <property type="nucleotide sequence ID" value="XM_013401363.1"/>
</dbReference>
<dbReference type="PRINTS" id="PR00081">
    <property type="entry name" value="GDHRDH"/>
</dbReference>
<dbReference type="CDD" id="cd05233">
    <property type="entry name" value="SDR_c"/>
    <property type="match status" value="1"/>
</dbReference>
<dbReference type="GO" id="GO:0016616">
    <property type="term" value="F:oxidoreductase activity, acting on the CH-OH group of donors, NAD or NADP as acceptor"/>
    <property type="evidence" value="ECO:0007669"/>
    <property type="project" value="TreeGrafter"/>
</dbReference>
<gene>
    <name evidence="2" type="ORF">A1O9_09393</name>
</gene>
<dbReference type="STRING" id="1182545.A0A072P3E7"/>
<dbReference type="HOGENOM" id="CLU_010194_1_0_1"/>
<sequence length="300" mass="31600">MARKNGENSEFDSYDYIPITEYEKQAMSERPSRTLQSKVAIVTGAGALGYSIGNGRATAIMLAEIGANEASAKRTVQIIEYLQLPGRAVVGVADITKLDDCEAVVQLAKTEFGRLDVLVNNVGIHGAKGNSVDVDMTQWAIAAQINVTSMISMAKFAIPVMLEKQRDTDTRELGSIINVASVNGIRGGSPDIIHPTTKGAIVNMTRAMSTHHGSSGIQVNCVCPGAVYTPMVGGIEGVMSDIIRESRKKRSILGTEGSGWDVGAAIRFLASSEASWITGVILPVDAGATAAVGVGHNMGH</sequence>
<dbReference type="Pfam" id="PF13561">
    <property type="entry name" value="adh_short_C2"/>
    <property type="match status" value="1"/>
</dbReference>
<dbReference type="GeneID" id="25284302"/>
<dbReference type="PANTHER" id="PTHR42760:SF122">
    <property type="entry name" value="NAD(P)-BINDING PROTEIN"/>
    <property type="match status" value="1"/>
</dbReference>
<comment type="similarity">
    <text evidence="1">Belongs to the short-chain dehydrogenases/reductases (SDR) family.</text>
</comment>
<dbReference type="PRINTS" id="PR00080">
    <property type="entry name" value="SDRFAMILY"/>
</dbReference>
<dbReference type="Proteomes" id="UP000027920">
    <property type="component" value="Unassembled WGS sequence"/>
</dbReference>
<dbReference type="OrthoDB" id="1393670at2759"/>